<dbReference type="Gene3D" id="2.40.10.10">
    <property type="entry name" value="Trypsin-like serine proteases"/>
    <property type="match status" value="1"/>
</dbReference>
<evidence type="ECO:0000256" key="1">
    <source>
        <dbReference type="ARBA" id="ARBA00023157"/>
    </source>
</evidence>
<dbReference type="PRINTS" id="PR00722">
    <property type="entry name" value="CHYMOTRYPSIN"/>
</dbReference>
<reference evidence="4 5" key="1">
    <citation type="journal article" date="2018" name="Sci. Rep.">
        <title>Genomic signatures of local adaptation to the degree of environmental predictability in rotifers.</title>
        <authorList>
            <person name="Franch-Gras L."/>
            <person name="Hahn C."/>
            <person name="Garcia-Roger E.M."/>
            <person name="Carmona M.J."/>
            <person name="Serra M."/>
            <person name="Gomez A."/>
        </authorList>
    </citation>
    <scope>NUCLEOTIDE SEQUENCE [LARGE SCALE GENOMIC DNA]</scope>
    <source>
        <strain evidence="4">HYR1</strain>
    </source>
</reference>
<dbReference type="PROSITE" id="PS50240">
    <property type="entry name" value="TRYPSIN_DOM"/>
    <property type="match status" value="1"/>
</dbReference>
<dbReference type="CDD" id="cd00190">
    <property type="entry name" value="Tryp_SPc"/>
    <property type="match status" value="1"/>
</dbReference>
<dbReference type="InterPro" id="IPR009003">
    <property type="entry name" value="Peptidase_S1_PA"/>
</dbReference>
<evidence type="ECO:0000256" key="2">
    <source>
        <dbReference type="SAM" id="Phobius"/>
    </source>
</evidence>
<proteinExistence type="predicted"/>
<dbReference type="Proteomes" id="UP000276133">
    <property type="component" value="Unassembled WGS sequence"/>
</dbReference>
<name>A0A3M7STN2_BRAPC</name>
<dbReference type="OrthoDB" id="6261922at2759"/>
<keyword evidence="4" id="KW-0378">Hydrolase</keyword>
<organism evidence="4 5">
    <name type="scientific">Brachionus plicatilis</name>
    <name type="common">Marine rotifer</name>
    <name type="synonym">Brachionus muelleri</name>
    <dbReference type="NCBI Taxonomy" id="10195"/>
    <lineage>
        <taxon>Eukaryota</taxon>
        <taxon>Metazoa</taxon>
        <taxon>Spiralia</taxon>
        <taxon>Gnathifera</taxon>
        <taxon>Rotifera</taxon>
        <taxon>Eurotatoria</taxon>
        <taxon>Monogononta</taxon>
        <taxon>Pseudotrocha</taxon>
        <taxon>Ploima</taxon>
        <taxon>Brachionidae</taxon>
        <taxon>Brachionus</taxon>
    </lineage>
</organism>
<comment type="caution">
    <text evidence="4">The sequence shown here is derived from an EMBL/GenBank/DDBJ whole genome shotgun (WGS) entry which is preliminary data.</text>
</comment>
<dbReference type="EMBL" id="REGN01000780">
    <property type="protein sequence ID" value="RNA39153.1"/>
    <property type="molecule type" value="Genomic_DNA"/>
</dbReference>
<dbReference type="AlphaFoldDB" id="A0A3M7STN2"/>
<accession>A0A3M7STN2</accession>
<evidence type="ECO:0000313" key="5">
    <source>
        <dbReference type="Proteomes" id="UP000276133"/>
    </source>
</evidence>
<dbReference type="SUPFAM" id="SSF50494">
    <property type="entry name" value="Trypsin-like serine proteases"/>
    <property type="match status" value="1"/>
</dbReference>
<feature type="domain" description="Peptidase S1" evidence="3">
    <location>
        <begin position="197"/>
        <end position="453"/>
    </location>
</feature>
<sequence>MEPLDFQNPYGDKLVRKKKNRKNKVVQQEDQNDTKIDYPTYNFYQNEIRNKNILQDNDDYIMDMVYLNRKPSETKSKDNSQDTFEEKKLPVLPKPLQTNELIDAHDKLKKKQKNDIKDPQENKISKLTIILLVIIAVLVVLVIVLLVLTIVFGVRSSENQNTPNSTSTITTTCSYGFSGPNCSDQCGLVFFSQNARISGAFAASDHSWPSIVIIEFNYKFDYTDSYGNYLSHSTSKICTGALINRNTVLTAAHCLIEHVNFTANGISFYHKVTENNYYPTFESMYTVYLGIIDVNEVFFPNIVYPARKVSVMSFIRHPLYDSSVLMNDIAVIKLRSSVSLDEYVQLACLPQNSNYAEGTDVWTAGWDLLNRNNSVLLSLKMQNTRFSLFDMNQCQNVSDGLFKDSNSQICAGDAYGTNGSCSGEDGEPLFFKDQVNGVERFVLIGISSYIEGCEGLPA</sequence>
<dbReference type="PANTHER" id="PTHR24252">
    <property type="entry name" value="ACROSIN-RELATED"/>
    <property type="match status" value="1"/>
</dbReference>
<dbReference type="PROSITE" id="PS00134">
    <property type="entry name" value="TRYPSIN_HIS"/>
    <property type="match status" value="1"/>
</dbReference>
<dbReference type="PANTHER" id="PTHR24252:SF10">
    <property type="entry name" value="SERINE PROTEASE 56"/>
    <property type="match status" value="1"/>
</dbReference>
<dbReference type="GO" id="GO:0006508">
    <property type="term" value="P:proteolysis"/>
    <property type="evidence" value="ECO:0007669"/>
    <property type="project" value="UniProtKB-KW"/>
</dbReference>
<dbReference type="InterPro" id="IPR018114">
    <property type="entry name" value="TRYPSIN_HIS"/>
</dbReference>
<evidence type="ECO:0000259" key="3">
    <source>
        <dbReference type="PROSITE" id="PS50240"/>
    </source>
</evidence>
<dbReference type="STRING" id="10195.A0A3M7STN2"/>
<dbReference type="InterPro" id="IPR001254">
    <property type="entry name" value="Trypsin_dom"/>
</dbReference>
<keyword evidence="4" id="KW-0645">Protease</keyword>
<keyword evidence="2 4" id="KW-0812">Transmembrane</keyword>
<feature type="transmembrane region" description="Helical" evidence="2">
    <location>
        <begin position="127"/>
        <end position="154"/>
    </location>
</feature>
<dbReference type="InterPro" id="IPR043504">
    <property type="entry name" value="Peptidase_S1_PA_chymotrypsin"/>
</dbReference>
<dbReference type="InterPro" id="IPR001314">
    <property type="entry name" value="Peptidase_S1A"/>
</dbReference>
<keyword evidence="2" id="KW-1133">Transmembrane helix</keyword>
<keyword evidence="2" id="KW-0472">Membrane</keyword>
<dbReference type="GO" id="GO:0004252">
    <property type="term" value="F:serine-type endopeptidase activity"/>
    <property type="evidence" value="ECO:0007669"/>
    <property type="project" value="InterPro"/>
</dbReference>
<keyword evidence="5" id="KW-1185">Reference proteome</keyword>
<protein>
    <submittedName>
        <fullName evidence="4">Transmembrane protease serine 9-like</fullName>
    </submittedName>
</protein>
<dbReference type="SMART" id="SM00020">
    <property type="entry name" value="Tryp_SPc"/>
    <property type="match status" value="1"/>
</dbReference>
<gene>
    <name evidence="4" type="ORF">BpHYR1_031381</name>
</gene>
<dbReference type="Pfam" id="PF00089">
    <property type="entry name" value="Trypsin"/>
    <property type="match status" value="1"/>
</dbReference>
<keyword evidence="1" id="KW-1015">Disulfide bond</keyword>
<evidence type="ECO:0000313" key="4">
    <source>
        <dbReference type="EMBL" id="RNA39153.1"/>
    </source>
</evidence>